<gene>
    <name evidence="2" type="ORF">I8E28_03430</name>
</gene>
<dbReference type="NCBIfam" id="TIGR01451">
    <property type="entry name" value="B_ant_repeat"/>
    <property type="match status" value="1"/>
</dbReference>
<dbReference type="EMBL" id="JAEDAO010000001">
    <property type="protein sequence ID" value="MBK0391631.1"/>
    <property type="molecule type" value="Genomic_DNA"/>
</dbReference>
<dbReference type="Proteomes" id="UP000617041">
    <property type="component" value="Unassembled WGS sequence"/>
</dbReference>
<protein>
    <submittedName>
        <fullName evidence="2">DUF11 domain-containing protein</fullName>
    </submittedName>
</protein>
<dbReference type="RefSeq" id="WP_200786436.1">
    <property type="nucleotide sequence ID" value="NZ_JAEDAO010000001.1"/>
</dbReference>
<name>A0A934UQA8_9BURK</name>
<feature type="domain" description="DUF11" evidence="1">
    <location>
        <begin position="403"/>
        <end position="520"/>
    </location>
</feature>
<dbReference type="Pfam" id="PF01345">
    <property type="entry name" value="DUF11"/>
    <property type="match status" value="1"/>
</dbReference>
<comment type="caution">
    <text evidence="2">The sequence shown here is derived from an EMBL/GenBank/DDBJ whole genome shotgun (WGS) entry which is preliminary data.</text>
</comment>
<accession>A0A934UQA8</accession>
<organism evidence="2 3">
    <name type="scientific">Ramlibacter algicola</name>
    <dbReference type="NCBI Taxonomy" id="2795217"/>
    <lineage>
        <taxon>Bacteria</taxon>
        <taxon>Pseudomonadati</taxon>
        <taxon>Pseudomonadota</taxon>
        <taxon>Betaproteobacteria</taxon>
        <taxon>Burkholderiales</taxon>
        <taxon>Comamonadaceae</taxon>
        <taxon>Ramlibacter</taxon>
    </lineage>
</organism>
<evidence type="ECO:0000313" key="2">
    <source>
        <dbReference type="EMBL" id="MBK0391631.1"/>
    </source>
</evidence>
<reference evidence="2" key="1">
    <citation type="submission" date="2020-12" db="EMBL/GenBank/DDBJ databases">
        <title>Ramlibacter sp. nov., isolated from a freshwater alga, Cryptomonas.</title>
        <authorList>
            <person name="Kim H.M."/>
            <person name="Jeon C.O."/>
        </authorList>
    </citation>
    <scope>NUCLEOTIDE SEQUENCE</scope>
    <source>
        <strain evidence="2">CrO1</strain>
    </source>
</reference>
<evidence type="ECO:0000313" key="3">
    <source>
        <dbReference type="Proteomes" id="UP000617041"/>
    </source>
</evidence>
<dbReference type="InterPro" id="IPR001434">
    <property type="entry name" value="OmcB-like_DUF11"/>
</dbReference>
<evidence type="ECO:0000259" key="1">
    <source>
        <dbReference type="Pfam" id="PF01345"/>
    </source>
</evidence>
<sequence>MTSLRSTSSATRAAACRGRAGAPGLLDFVPAGLGVRALCAHAQAWLLPALVLFFFLATSVARAALPPNTQITNTATASYDVGGTPIATSGSVTVTTAAGTPAAIQFLTYAPNLPQATAAGATSRPLPVTGCMASGGGWVQQGNPSVPGVGSLNVPGSYLFAPANAYSGRDVAFVQVTDYSANSDPLAVETITVVVSTPSGDNETLRLVETGPSTGVFLGYIPLAAGAAQPGNCTLQAKSNEKLTATYVQAGTSAVATSVALVDPLGLVFDSSTGQPIDGVRVTLVDVVTGSPAQVRGDDGVSIFPSTVVTGSTVTDSGGTVYVLGPGRYQFPRVSAPGTYRLEIQPTLGYRFPSQVADAALQQLPNAPYQLSGISRGGQFMVLPGPPVEADVPLDPGPLGTIDLTKTVGKAVASLGDFVPYSVALSTSSDQPLPGVQLQDRLPPGFRYMPGSARLNDKPLADPVVAGDGRTLLFSLGTLQAKGAATLRYVAAIGPSAKVGPAQNIAQIVGRISSNTSSATVTVQDDLNRSRAILAGQVTVAASCEADAQDPSSRHALAGVRVLLQDGTFVLTDVEGRWHVENLRPGTHVVQVDTTTLPQGMQLRSCEDNSRTGGRDFSQFVNVRGGTLWRADFRFATVASCLRQEVRRHGRDVEVALGSTIAQEAVTATVVLPSGAKVDPASALLDGLPSTSVQVEDGFVVVRLPAQPARWQKRLALRLLDDKPGALKLSVRAQPAGGALVALAPLSLAANATQASECGALPATLPGAAKATASVVAGTAAGDAKAAAAPALIEQLPYDDKWLAAADDRVEWLHPKADFSPALPIVKVAVKHGGRDTIELRVNGVAADPMRYEGTLLSPTGAVALSNWRSVDLRNGENVLEVVVHNPAGQVVLRESRTIHYGVSPTRAEVDEASSRLIADGRTSPVVAVRFLDARGKPVRRGAIGEFSIDAPFAPQQAADAIQREPLAGQLGGRARYEIGENGVALIPLQPTGQTGEAVLHFEFANGRTADVRAWLQSPGRDWVLVGFAEGTVGHKKLSGRMEALQDAGAADQLFDQDRVAFYAKGMIKGEYLLTAAYDSAKERGTGSNAALRQAIDPNRYYTLYGDATSQQYDAASIRNLYLKIEKKQFYLLFGDFDTGLTVTELGRYTRVVNGLKSEYKGDRAAYTAFATRTGQGFLKDEIQGDGTSGLYRLRARNIVMNSDRLRIEVRDRFQSDRVVATRALTPWLDYQIDYALGTVQLREPLNSRDAESNPQLLIAEYETEGGVGEAWTYGGRVSLQATGQLVVGATRIHEGNLGREGTLTAADATLRIDDSTKARLEIAKSTAQGDLGSQGGTAYVAEVVHDDGKTAWRAYAREQQTGFGLGQQSVAAQGLRSVGAEGRANATETVQVQGEASRQQDLARGAARDVVEGRAQWAAADHLKLQAGARAIKESDGQGAGSSTQQATLGVAYEAMEQRLVLRASTDLGLGQQGTSSTAAYPDRLVLGADYKVTPGTTLTAQHELAQGEGVRIMTTSVGLRTHAWEGAEVKGSVGSQGTLDADRLYASMGLVQRLRLNDQWTADAGIEQTRTLRGNVPADPLGTGQIPASGVVRANSPAASIPSGTAPASGYGLVAADFTAITTGLAYRNGDWSGSGRVEWRTSDIDKKLNLLLGAQRRLADGDTVAAGLQWTGQRAVLEGTTNRLLGRLSYAHRPDQGSWMWLDRLEYVQESTQGGTLAGQLFTRKLINNFNANWKANARTQVAVQYSAKYVREMLQDFTASGYTDLAGIEARYDVTPKIDVGLHAGVLHSWATQTRSYHLGLSVGYRLATNTWVSVGWNAQGFWDADFAGAEYRAKGLYLNIRAKFDQDTFDLNDRGAAAALQAR</sequence>
<dbReference type="InterPro" id="IPR047589">
    <property type="entry name" value="DUF11_rpt"/>
</dbReference>
<keyword evidence="3" id="KW-1185">Reference proteome</keyword>
<proteinExistence type="predicted"/>